<dbReference type="Proteomes" id="UP000077177">
    <property type="component" value="Chromosome"/>
</dbReference>
<name>A0A172TXM6_9BACT</name>
<keyword evidence="3" id="KW-1185">Reference proteome</keyword>
<feature type="chain" id="PRO_5008001327" description="DUF3108 domain-containing protein" evidence="1">
    <location>
        <begin position="24"/>
        <end position="262"/>
    </location>
</feature>
<keyword evidence="1" id="KW-0732">Signal</keyword>
<dbReference type="InterPro" id="IPR021457">
    <property type="entry name" value="DUF3108"/>
</dbReference>
<feature type="signal peptide" evidence="1">
    <location>
        <begin position="1"/>
        <end position="23"/>
    </location>
</feature>
<dbReference type="OrthoDB" id="6057441at2"/>
<evidence type="ECO:0008006" key="4">
    <source>
        <dbReference type="Google" id="ProtNLM"/>
    </source>
</evidence>
<dbReference type="KEGG" id="fla:SY85_16120"/>
<dbReference type="RefSeq" id="WP_066405919.1">
    <property type="nucleotide sequence ID" value="NZ_CP011390.1"/>
</dbReference>
<sequence>MKTRTLAIAAMVLLLGISMRGFSQNTDTVTIDASKVNTRVLKPGTHRYLVYFKNGKDSSRKNYQVWSRTIDLINYKDKPAISITQEWENNDTVVHKVYSVSDRKSFAPLFHESWWRGRGSSKFDFTTKEGYFQDALLTAADTARIKKTMYEAFVKAQDQYVLNWHLDLETFPILPYKDGVTFKINFYDPGFSAPQYVAYTVTGSAQLIGYNDQKIDCWLLKHTSGTNTETFWISKATKEVLKLEQEYAPGRFRYKIKMGYSV</sequence>
<proteinExistence type="predicted"/>
<evidence type="ECO:0000256" key="1">
    <source>
        <dbReference type="SAM" id="SignalP"/>
    </source>
</evidence>
<gene>
    <name evidence="2" type="ORF">SY85_16120</name>
</gene>
<dbReference type="EMBL" id="CP011390">
    <property type="protein sequence ID" value="ANE51790.1"/>
    <property type="molecule type" value="Genomic_DNA"/>
</dbReference>
<dbReference type="AlphaFoldDB" id="A0A172TXM6"/>
<reference evidence="3" key="1">
    <citation type="submission" date="2015-01" db="EMBL/GenBank/DDBJ databases">
        <title>Flavisolibacter sp./LCS9/ whole genome sequencing.</title>
        <authorList>
            <person name="Kim M.K."/>
            <person name="Srinivasan S."/>
            <person name="Lee J.-J."/>
        </authorList>
    </citation>
    <scope>NUCLEOTIDE SEQUENCE [LARGE SCALE GENOMIC DNA]</scope>
    <source>
        <strain evidence="3">LCS9</strain>
    </source>
</reference>
<dbReference type="PATRIC" id="fig|1492898.3.peg.3504"/>
<dbReference type="Pfam" id="PF11306">
    <property type="entry name" value="DUF3108"/>
    <property type="match status" value="1"/>
</dbReference>
<evidence type="ECO:0000313" key="3">
    <source>
        <dbReference type="Proteomes" id="UP000077177"/>
    </source>
</evidence>
<organism evidence="2 3">
    <name type="scientific">Flavisolibacter tropicus</name>
    <dbReference type="NCBI Taxonomy" id="1492898"/>
    <lineage>
        <taxon>Bacteria</taxon>
        <taxon>Pseudomonadati</taxon>
        <taxon>Bacteroidota</taxon>
        <taxon>Chitinophagia</taxon>
        <taxon>Chitinophagales</taxon>
        <taxon>Chitinophagaceae</taxon>
        <taxon>Flavisolibacter</taxon>
    </lineage>
</organism>
<reference evidence="2 3" key="2">
    <citation type="journal article" date="2016" name="Int. J. Syst. Evol. Microbiol.">
        <title>Flavisolibacter tropicus sp. nov., isolated from tropical soil.</title>
        <authorList>
            <person name="Lee J.J."/>
            <person name="Kang M.S."/>
            <person name="Kim G.S."/>
            <person name="Lee C.S."/>
            <person name="Lim S."/>
            <person name="Lee J."/>
            <person name="Roh S.H."/>
            <person name="Kang H."/>
            <person name="Ha J.M."/>
            <person name="Bae S."/>
            <person name="Jung H.Y."/>
            <person name="Kim M.K."/>
        </authorList>
    </citation>
    <scope>NUCLEOTIDE SEQUENCE [LARGE SCALE GENOMIC DNA]</scope>
    <source>
        <strain evidence="2 3">LCS9</strain>
    </source>
</reference>
<protein>
    <recommendedName>
        <fullName evidence="4">DUF3108 domain-containing protein</fullName>
    </recommendedName>
</protein>
<accession>A0A172TXM6</accession>
<evidence type="ECO:0000313" key="2">
    <source>
        <dbReference type="EMBL" id="ANE51790.1"/>
    </source>
</evidence>